<gene>
    <name evidence="2" type="ORF">BE21_24290</name>
</gene>
<name>A0A150TUG6_SORCE</name>
<evidence type="ECO:0000256" key="1">
    <source>
        <dbReference type="SAM" id="MobiDB-lite"/>
    </source>
</evidence>
<dbReference type="EMBL" id="JEME01001018">
    <property type="protein sequence ID" value="KYG08320.1"/>
    <property type="molecule type" value="Genomic_DNA"/>
</dbReference>
<evidence type="ECO:0008006" key="4">
    <source>
        <dbReference type="Google" id="ProtNLM"/>
    </source>
</evidence>
<protein>
    <recommendedName>
        <fullName evidence="4">ATP-binding protein</fullName>
    </recommendedName>
</protein>
<dbReference type="SUPFAM" id="SSF52540">
    <property type="entry name" value="P-loop containing nucleoside triphosphate hydrolases"/>
    <property type="match status" value="1"/>
</dbReference>
<sequence>MLVRDEMDWGRFDAHGEDKRAAFEAFSGQLFERWCRKEHGHALREVRFVRGEGGDGGVEAYALLASGDCIGLQAKWFEGGLGEAQIRQIERSLRTAIKNRPRLIRYCIALRQNLTDERGRREETERRRWDAFLVEASSIAPGTVVERWDEARLRSLLTEPGNEGLHAYWFSGSVVLQQDLERRFKAQQNGWLRARYVPDLHAAGRLEADLSIRLSSLEARSPHFRRAQTVAAELRAVRRDVIRLAAYPTFMRSAEASELREQALRALARLIRAAEADAEALRVGAEAAADASVQGDDVQDVQRLEVALAQLDRNNRRSHAPTHKIYERVKRSLHGEKAALLDLQTRKHWWERLSRITAYLGPPGAGKTHGLAHAVHARLEEGLPALLLRAKDCPTSAGWEGILRKALDRPGTPLVELLNALEAAAVRADVRRAQPEPASSTELALEPTRVLLAIDGLEESGLHHLWAELLGELPVQLASHPRIRVAVTLRTASGEAILGSVRGRSGVVDEVKLPEGGEVQRLLPEYCRYYKIELPDRRLRWAIRDPLSVKLYCELRVEHRERPAYRQDISIPALLQAKLDHIEKDLRPSGGWSKRDAPIHVLLEIIAVEHIRRGSALPRDEVIELASGKMPRIPHEKWSWILDQCEERGLLLMHADEPDGPLGRRIQVVEPAFDPLTDFLIARQACEHIGAADVPDTVRGLPAQLRLRPDALSQAAVLLAQKGISLIRSGLWTHDLPPEVIERLELRAIAALNTDAAGVYGDWVLDRLRSSMPSCRRVLKELCIPVARDDEHPFGPRFVHEALLPLQPAKRDLFWSGPRYLHGEADQPWAGEGDEALELLELEPDDAADGPPLLLAWALTSVDSRWRREVRAKLARWGSRQIDELLRWLDLAFQTNDPQMAEDAATVAFGAACLAGRDMRVAGLARWADENLLAPDAPHRREDVAVLHAARGIVERARVMGVPVDAPAVERARRLYRTDGRTLPFDTEAARTASDHDGVRPITGDLAWYVVPASIEGFFEPVRHHERESADPALRLATNEFLSAAMAGTLGPLSEEVRRAFEEEIERRQTQKHSLNFLLGLATNEHPPGSGSEETIAEDVKPSTGTCDREQDSLPYEHLGASVESDAAGRWDSRTEAILAQHAKLAQVEELTPQRFAFGVLKAHLREVGWSEDEPPEQESGHRASMDGAIMWAHRPATHGGRSPICTTAEKYVWTGCRLLGVYLGARAPFLCDPWDGIWIEPPVDPVLITSMEPNPASDVPEEREHGAAAAWSFWPDDALIVKSASLARTQAARAVEWMRTAPLPEIRPWLLLPRYASPPHIADMEDEDWITLRGLVSAREEDAQADSQLQIWAAGVAGSDADLLARDTKLGLRTLQDALVELAEQAVRRAGYVDPSEALWAPWLTRMAVGRSVVTLDEQGALKVVELMTATAEADWASSTGGKEIWAPAHWIQRAIGLTDARPAHGGAEWHFADRNGIIHALYTSRRLDGEVRRALIIRRRSLEAATNSCGLALLWLGQLRREPGAELRSSLSEEERDLHGVWSWLARMLDTGPVVIHGPGSGEFSGNDPEPQIPRATQEPAAAAPLVQVGPVNPDLAVPLSTELTDDAIPYFLWDDPMPVSELRRRLATAPPHERTQLLGKILREARDPDVWHFTTPAEVAARFSMLARHLGRRRRFWEFLLNRWHTEGLLEQKPA</sequence>
<evidence type="ECO:0000313" key="2">
    <source>
        <dbReference type="EMBL" id="KYG08320.1"/>
    </source>
</evidence>
<proteinExistence type="predicted"/>
<dbReference type="InterPro" id="IPR027417">
    <property type="entry name" value="P-loop_NTPase"/>
</dbReference>
<comment type="caution">
    <text evidence="2">The sequence shown here is derived from an EMBL/GenBank/DDBJ whole genome shotgun (WGS) entry which is preliminary data.</text>
</comment>
<reference evidence="2 3" key="1">
    <citation type="submission" date="2014-02" db="EMBL/GenBank/DDBJ databases">
        <title>The small core and large imbalanced accessory genome model reveals a collaborative survival strategy of Sorangium cellulosum strains in nature.</title>
        <authorList>
            <person name="Han K."/>
            <person name="Peng R."/>
            <person name="Blom J."/>
            <person name="Li Y.-Z."/>
        </authorList>
    </citation>
    <scope>NUCLEOTIDE SEQUENCE [LARGE SCALE GENOMIC DNA]</scope>
    <source>
        <strain evidence="2 3">So0007-03</strain>
    </source>
</reference>
<evidence type="ECO:0000313" key="3">
    <source>
        <dbReference type="Proteomes" id="UP000075502"/>
    </source>
</evidence>
<dbReference type="Proteomes" id="UP000075502">
    <property type="component" value="Unassembled WGS sequence"/>
</dbReference>
<organism evidence="2 3">
    <name type="scientific">Sorangium cellulosum</name>
    <name type="common">Polyangium cellulosum</name>
    <dbReference type="NCBI Taxonomy" id="56"/>
    <lineage>
        <taxon>Bacteria</taxon>
        <taxon>Pseudomonadati</taxon>
        <taxon>Myxococcota</taxon>
        <taxon>Polyangia</taxon>
        <taxon>Polyangiales</taxon>
        <taxon>Polyangiaceae</taxon>
        <taxon>Sorangium</taxon>
    </lineage>
</organism>
<feature type="region of interest" description="Disordered" evidence="1">
    <location>
        <begin position="1085"/>
        <end position="1112"/>
    </location>
</feature>
<accession>A0A150TUG6</accession>